<dbReference type="PRINTS" id="PR00719">
    <property type="entry name" value="LMWPTPASE"/>
</dbReference>
<organism evidence="7 8">
    <name type="scientific">Plesiocystis pacifica SIR-1</name>
    <dbReference type="NCBI Taxonomy" id="391625"/>
    <lineage>
        <taxon>Bacteria</taxon>
        <taxon>Pseudomonadati</taxon>
        <taxon>Myxococcota</taxon>
        <taxon>Polyangia</taxon>
        <taxon>Nannocystales</taxon>
        <taxon>Nannocystaceae</taxon>
        <taxon>Plesiocystis</taxon>
    </lineage>
</organism>
<dbReference type="PANTHER" id="PTHR11717:SF7">
    <property type="entry name" value="LOW MOLECULAR WEIGHT PHOSPHOTYROSINE PROTEIN PHOSPHATASE"/>
    <property type="match status" value="1"/>
</dbReference>
<accession>A6GJ63</accession>
<evidence type="ECO:0000313" key="7">
    <source>
        <dbReference type="EMBL" id="EDM74101.1"/>
    </source>
</evidence>
<dbReference type="InterPro" id="IPR036196">
    <property type="entry name" value="Ptyr_pPase_sf"/>
</dbReference>
<evidence type="ECO:0000256" key="1">
    <source>
        <dbReference type="ARBA" id="ARBA00011063"/>
    </source>
</evidence>
<dbReference type="OrthoDB" id="9784339at2"/>
<evidence type="ECO:0000259" key="6">
    <source>
        <dbReference type="SMART" id="SM00226"/>
    </source>
</evidence>
<dbReference type="GO" id="GO:0004725">
    <property type="term" value="F:protein tyrosine phosphatase activity"/>
    <property type="evidence" value="ECO:0007669"/>
    <property type="project" value="UniProtKB-EC"/>
</dbReference>
<evidence type="ECO:0000256" key="3">
    <source>
        <dbReference type="ARBA" id="ARBA00022801"/>
    </source>
</evidence>
<dbReference type="CDD" id="cd16343">
    <property type="entry name" value="LMWPTP"/>
    <property type="match status" value="1"/>
</dbReference>
<feature type="domain" description="Phosphotyrosine protein phosphatase I" evidence="6">
    <location>
        <begin position="9"/>
        <end position="159"/>
    </location>
</feature>
<dbReference type="RefSeq" id="WP_006976749.1">
    <property type="nucleotide sequence ID" value="NZ_ABCS01000149.1"/>
</dbReference>
<proteinExistence type="inferred from homology"/>
<comment type="similarity">
    <text evidence="1">Belongs to the low molecular weight phosphotyrosine protein phosphatase family.</text>
</comment>
<dbReference type="STRING" id="391625.PPSIR1_16215"/>
<keyword evidence="3" id="KW-0378">Hydrolase</keyword>
<dbReference type="EC" id="3.1.3.48" evidence="2"/>
<dbReference type="Proteomes" id="UP000005801">
    <property type="component" value="Unassembled WGS sequence"/>
</dbReference>
<dbReference type="InterPro" id="IPR023485">
    <property type="entry name" value="Ptyr_pPase"/>
</dbReference>
<dbReference type="SUPFAM" id="SSF52788">
    <property type="entry name" value="Phosphotyrosine protein phosphatases I"/>
    <property type="match status" value="1"/>
</dbReference>
<dbReference type="Pfam" id="PF01451">
    <property type="entry name" value="LMWPc"/>
    <property type="match status" value="1"/>
</dbReference>
<dbReference type="InterPro" id="IPR017867">
    <property type="entry name" value="Tyr_phospatase_low_mol_wt"/>
</dbReference>
<keyword evidence="8" id="KW-1185">Reference proteome</keyword>
<reference evidence="7 8" key="1">
    <citation type="submission" date="2007-06" db="EMBL/GenBank/DDBJ databases">
        <authorList>
            <person name="Shimkets L."/>
            <person name="Ferriera S."/>
            <person name="Johnson J."/>
            <person name="Kravitz S."/>
            <person name="Beeson K."/>
            <person name="Sutton G."/>
            <person name="Rogers Y.-H."/>
            <person name="Friedman R."/>
            <person name="Frazier M."/>
            <person name="Venter J.C."/>
        </authorList>
    </citation>
    <scope>NUCLEOTIDE SEQUENCE [LARGE SCALE GENOMIC DNA]</scope>
    <source>
        <strain evidence="7 8">SIR-1</strain>
    </source>
</reference>
<feature type="active site" description="Proton donor" evidence="5">
    <location>
        <position position="133"/>
    </location>
</feature>
<feature type="active site" evidence="5">
    <location>
        <position position="21"/>
    </location>
</feature>
<dbReference type="AlphaFoldDB" id="A6GJ63"/>
<dbReference type="PANTHER" id="PTHR11717">
    <property type="entry name" value="LOW MOLECULAR WEIGHT PROTEIN TYROSINE PHOSPHATASE"/>
    <property type="match status" value="1"/>
</dbReference>
<feature type="active site" description="Nucleophile" evidence="5">
    <location>
        <position position="15"/>
    </location>
</feature>
<evidence type="ECO:0000256" key="5">
    <source>
        <dbReference type="PIRSR" id="PIRSR617867-1"/>
    </source>
</evidence>
<protein>
    <recommendedName>
        <fullName evidence="2">protein-tyrosine-phosphatase</fullName>
        <ecNumber evidence="2">3.1.3.48</ecNumber>
    </recommendedName>
</protein>
<evidence type="ECO:0000256" key="4">
    <source>
        <dbReference type="ARBA" id="ARBA00022912"/>
    </source>
</evidence>
<sequence>MSRAGSGSVSVCFVCLGNICRSPTAEGVFLALVEEAGLGGAIAVDSSGTGAWHAGERADPRSREEARRRGFELPSIARQAVVEDFERFDLLLAMDRRNQADLLALAPDEAARAKVVLFRSFDPEAPAGASVPDPYYGGEDGFSEVFDICARGSAGLLAHLREEYGL</sequence>
<comment type="caution">
    <text evidence="7">The sequence shown here is derived from an EMBL/GenBank/DDBJ whole genome shotgun (WGS) entry which is preliminary data.</text>
</comment>
<dbReference type="SMART" id="SM00226">
    <property type="entry name" value="LMWPc"/>
    <property type="match status" value="1"/>
</dbReference>
<dbReference type="EMBL" id="ABCS01000149">
    <property type="protein sequence ID" value="EDM74101.1"/>
    <property type="molecule type" value="Genomic_DNA"/>
</dbReference>
<evidence type="ECO:0000256" key="2">
    <source>
        <dbReference type="ARBA" id="ARBA00013064"/>
    </source>
</evidence>
<dbReference type="InterPro" id="IPR050438">
    <property type="entry name" value="LMW_PTPase"/>
</dbReference>
<keyword evidence="4" id="KW-0904">Protein phosphatase</keyword>
<dbReference type="Gene3D" id="3.40.50.2300">
    <property type="match status" value="1"/>
</dbReference>
<name>A6GJ63_9BACT</name>
<evidence type="ECO:0000313" key="8">
    <source>
        <dbReference type="Proteomes" id="UP000005801"/>
    </source>
</evidence>
<gene>
    <name evidence="7" type="ORF">PPSIR1_16215</name>
</gene>
<dbReference type="eggNOG" id="COG0394">
    <property type="taxonomic scope" value="Bacteria"/>
</dbReference>